<dbReference type="SUPFAM" id="SSF56672">
    <property type="entry name" value="DNA/RNA polymerases"/>
    <property type="match status" value="1"/>
</dbReference>
<organism evidence="4 5">
    <name type="scientific">Striga hermonthica</name>
    <name type="common">Purple witchweed</name>
    <name type="synonym">Buchnera hermonthica</name>
    <dbReference type="NCBI Taxonomy" id="68872"/>
    <lineage>
        <taxon>Eukaryota</taxon>
        <taxon>Viridiplantae</taxon>
        <taxon>Streptophyta</taxon>
        <taxon>Embryophyta</taxon>
        <taxon>Tracheophyta</taxon>
        <taxon>Spermatophyta</taxon>
        <taxon>Magnoliopsida</taxon>
        <taxon>eudicotyledons</taxon>
        <taxon>Gunneridae</taxon>
        <taxon>Pentapetalae</taxon>
        <taxon>asterids</taxon>
        <taxon>lamiids</taxon>
        <taxon>Lamiales</taxon>
        <taxon>Orobanchaceae</taxon>
        <taxon>Buchnereae</taxon>
        <taxon>Striga</taxon>
    </lineage>
</organism>
<gene>
    <name evidence="4" type="ORF">SHERM_27066</name>
</gene>
<evidence type="ECO:0000313" key="5">
    <source>
        <dbReference type="Proteomes" id="UP001153555"/>
    </source>
</evidence>
<evidence type="ECO:0000259" key="3">
    <source>
        <dbReference type="Pfam" id="PF17921"/>
    </source>
</evidence>
<dbReference type="Gene3D" id="1.10.340.70">
    <property type="match status" value="1"/>
</dbReference>
<dbReference type="Gene3D" id="3.30.70.270">
    <property type="match status" value="1"/>
</dbReference>
<dbReference type="Pfam" id="PF17919">
    <property type="entry name" value="RT_RNaseH_2"/>
    <property type="match status" value="1"/>
</dbReference>
<feature type="domain" description="Reverse transcriptase/retrotransposon-derived protein RNase H-like" evidence="2">
    <location>
        <begin position="48"/>
        <end position="129"/>
    </location>
</feature>
<dbReference type="FunFam" id="3.30.70.270:FF:000115">
    <property type="entry name" value="Polyprotein of retroviral origin, putative"/>
    <property type="match status" value="1"/>
</dbReference>
<dbReference type="AlphaFoldDB" id="A0A9N7RIY9"/>
<comment type="caution">
    <text evidence="4">The sequence shown here is derived from an EMBL/GenBank/DDBJ whole genome shotgun (WGS) entry which is preliminary data.</text>
</comment>
<dbReference type="OrthoDB" id="1000633at2759"/>
<protein>
    <submittedName>
        <fullName evidence="4">Uncharacterized mitochondrial protein AtMg00860</fullName>
    </submittedName>
</protein>
<dbReference type="FunFam" id="1.10.340.70:FF:000001">
    <property type="entry name" value="Retrovirus-related Pol polyprotein from transposon gypsy-like Protein"/>
    <property type="match status" value="1"/>
</dbReference>
<evidence type="ECO:0000259" key="2">
    <source>
        <dbReference type="Pfam" id="PF17919"/>
    </source>
</evidence>
<dbReference type="PANTHER" id="PTHR37984:SF5">
    <property type="entry name" value="PROTEIN NYNRIN-LIKE"/>
    <property type="match status" value="1"/>
</dbReference>
<dbReference type="InterPro" id="IPR050951">
    <property type="entry name" value="Retrovirus_Pol_polyprotein"/>
</dbReference>
<accession>A0A9N7RIY9</accession>
<name>A0A9N7RIY9_STRHE</name>
<evidence type="ECO:0000256" key="1">
    <source>
        <dbReference type="ARBA" id="ARBA00023268"/>
    </source>
</evidence>
<dbReference type="InterPro" id="IPR043128">
    <property type="entry name" value="Rev_trsase/Diguanyl_cyclase"/>
</dbReference>
<keyword evidence="5" id="KW-1185">Reference proteome</keyword>
<dbReference type="InterPro" id="IPR041577">
    <property type="entry name" value="RT_RNaseH_2"/>
</dbReference>
<feature type="domain" description="Integrase zinc-binding" evidence="3">
    <location>
        <begin position="195"/>
        <end position="248"/>
    </location>
</feature>
<dbReference type="InterPro" id="IPR041588">
    <property type="entry name" value="Integrase_H2C2"/>
</dbReference>
<dbReference type="InterPro" id="IPR043502">
    <property type="entry name" value="DNA/RNA_pol_sf"/>
</dbReference>
<proteinExistence type="predicted"/>
<dbReference type="Pfam" id="PF17921">
    <property type="entry name" value="Integrase_H2C2"/>
    <property type="match status" value="1"/>
</dbReference>
<dbReference type="EMBL" id="CACSLK010027833">
    <property type="protein sequence ID" value="CAA0831752.1"/>
    <property type="molecule type" value="Genomic_DNA"/>
</dbReference>
<sequence>MEWEAPTKVTELRSFLGLVNCYRRFIQGYSSRAAPLTNLLKKGKPWVWSDECQRAFDDLKVAMSQEPVLALPDFTKPFEVHTDASDFAIRGVLMQERHPIAFDSRKMNDTERHYTVQEKEMTTIIHCLRLKAELAAISKADRDVLSRIREGLERDPVTKALMGLAKEGKTQRFSVEDGLLYTKRRRLYVPKWDGIRRDLLKECHDTKWAGHPGQRRTVALLESIYFWPQLKDDVKTYVRTCLVCQQDKIENKRLAGLLEPLPIPVGPWDSITLNFISALPQSEGYGLIMVVID</sequence>
<evidence type="ECO:0000313" key="4">
    <source>
        <dbReference type="EMBL" id="CAA0831752.1"/>
    </source>
</evidence>
<reference evidence="4" key="1">
    <citation type="submission" date="2019-12" db="EMBL/GenBank/DDBJ databases">
        <authorList>
            <person name="Scholes J."/>
        </authorList>
    </citation>
    <scope>NUCLEOTIDE SEQUENCE</scope>
</reference>
<dbReference type="PANTHER" id="PTHR37984">
    <property type="entry name" value="PROTEIN CBG26694"/>
    <property type="match status" value="1"/>
</dbReference>
<dbReference type="GO" id="GO:0003824">
    <property type="term" value="F:catalytic activity"/>
    <property type="evidence" value="ECO:0007669"/>
    <property type="project" value="UniProtKB-KW"/>
</dbReference>
<keyword evidence="1" id="KW-0511">Multifunctional enzyme</keyword>
<dbReference type="Proteomes" id="UP001153555">
    <property type="component" value="Unassembled WGS sequence"/>
</dbReference>